<sequence length="108" mass="12315">MAGKKFSALREKMSPEAQARGQEKFEQLRDELDLAELRRARMLSQESLAQLLQVSQGSVAKMEKRTDMYISTVRRFIEAMGGELIVTARFPDHAIRITQFSDLGKPKD</sequence>
<dbReference type="InterPro" id="IPR010982">
    <property type="entry name" value="Lambda_DNA-bd_dom_sf"/>
</dbReference>
<accession>A0A0W0H6Y6</accession>
<evidence type="ECO:0000256" key="1">
    <source>
        <dbReference type="SAM" id="MobiDB-lite"/>
    </source>
</evidence>
<feature type="domain" description="HTH cro/C1-type" evidence="2">
    <location>
        <begin position="34"/>
        <end position="64"/>
    </location>
</feature>
<protein>
    <submittedName>
        <fullName evidence="3">Transcriptional regulator</fullName>
    </submittedName>
</protein>
<dbReference type="SUPFAM" id="SSF47413">
    <property type="entry name" value="lambda repressor-like DNA-binding domains"/>
    <property type="match status" value="1"/>
</dbReference>
<dbReference type="AlphaFoldDB" id="A0A0W0H6Y6"/>
<evidence type="ECO:0000313" key="3">
    <source>
        <dbReference type="EMBL" id="KTB56538.1"/>
    </source>
</evidence>
<dbReference type="Proteomes" id="UP000053048">
    <property type="component" value="Unassembled WGS sequence"/>
</dbReference>
<reference evidence="3 4" key="1">
    <citation type="submission" date="2015-09" db="EMBL/GenBank/DDBJ databases">
        <title>Genome sequence of ICMP 13104.</title>
        <authorList>
            <person name="Visnovsky S."/>
            <person name="Lu A."/>
            <person name="Panda P."/>
            <person name="Pitman A."/>
        </authorList>
    </citation>
    <scope>NUCLEOTIDE SEQUENCE [LARGE SCALE GENOMIC DNA]</scope>
    <source>
        <strain evidence="3 4">ICMP 13104</strain>
    </source>
</reference>
<feature type="region of interest" description="Disordered" evidence="1">
    <location>
        <begin position="1"/>
        <end position="25"/>
    </location>
</feature>
<dbReference type="EMBL" id="LKEJ01000172">
    <property type="protein sequence ID" value="KTB56538.1"/>
    <property type="molecule type" value="Genomic_DNA"/>
</dbReference>
<name>A0A0W0H6Y6_PSEVI</name>
<gene>
    <name evidence="3" type="ORF">AO067_03035</name>
</gene>
<dbReference type="InterPro" id="IPR001387">
    <property type="entry name" value="Cro/C1-type_HTH"/>
</dbReference>
<dbReference type="CDD" id="cd00093">
    <property type="entry name" value="HTH_XRE"/>
    <property type="match status" value="1"/>
</dbReference>
<dbReference type="Gene3D" id="1.10.260.40">
    <property type="entry name" value="lambda repressor-like DNA-binding domains"/>
    <property type="match status" value="1"/>
</dbReference>
<dbReference type="PROSITE" id="PS50943">
    <property type="entry name" value="HTH_CROC1"/>
    <property type="match status" value="1"/>
</dbReference>
<keyword evidence="4" id="KW-1185">Reference proteome</keyword>
<dbReference type="GO" id="GO:0003677">
    <property type="term" value="F:DNA binding"/>
    <property type="evidence" value="ECO:0007669"/>
    <property type="project" value="InterPro"/>
</dbReference>
<comment type="caution">
    <text evidence="3">The sequence shown here is derived from an EMBL/GenBank/DDBJ whole genome shotgun (WGS) entry which is preliminary data.</text>
</comment>
<dbReference type="Pfam" id="PF01381">
    <property type="entry name" value="HTH_3"/>
    <property type="match status" value="1"/>
</dbReference>
<evidence type="ECO:0000313" key="4">
    <source>
        <dbReference type="Proteomes" id="UP000053048"/>
    </source>
</evidence>
<organism evidence="3 4">
    <name type="scientific">Pseudomonas viridiflava ICMP 13104</name>
    <dbReference type="NCBI Taxonomy" id="1198305"/>
    <lineage>
        <taxon>Bacteria</taxon>
        <taxon>Pseudomonadati</taxon>
        <taxon>Pseudomonadota</taxon>
        <taxon>Gammaproteobacteria</taxon>
        <taxon>Pseudomonadales</taxon>
        <taxon>Pseudomonadaceae</taxon>
        <taxon>Pseudomonas</taxon>
    </lineage>
</organism>
<evidence type="ECO:0000259" key="2">
    <source>
        <dbReference type="PROSITE" id="PS50943"/>
    </source>
</evidence>
<proteinExistence type="predicted"/>